<evidence type="ECO:0000313" key="3">
    <source>
        <dbReference type="RefSeq" id="XP_016928721.3"/>
    </source>
</evidence>
<protein>
    <submittedName>
        <fullName evidence="3">Protein panoramix</fullName>
    </submittedName>
</protein>
<feature type="compositionally biased region" description="Basic and acidic residues" evidence="1">
    <location>
        <begin position="1"/>
        <end position="13"/>
    </location>
</feature>
<feature type="region of interest" description="Disordered" evidence="1">
    <location>
        <begin position="173"/>
        <end position="192"/>
    </location>
</feature>
<sequence>MEPTIKQEIKVENQEEGAINEDDDTPLRESTGQTPPHAFATGAPVSGCGWDSDPEDDGLGHRSAPPTPRAHLEAPRTPGANLEAVLGAIEPKAEPVIKEDVDNQVLDDILADPFDVVPQATLTTSTSPADVKPTVKLESVEVASHFMSRDILDEMDLCSLDASKELVPDKPQGILPVVEQQDPMSENELYAKQREILKELGEHDIKEIGKKNGKENSEGNGREKKKKKKHKKDRSHRSNRDQDETRKRKRSGSSEDEGAKEKHHGDRRGRKHRIKTEKTDEELDFVPVRPDEKSIRPVKFSNLSERPPLQDELNIKNLSKADKRNLAVARAELVLELFEKKANKEVAEEFHMVDTICKLPVNDSFRNQGCFENPSPICNNMNVVYEFNSTPGTRIDLAKWGLEGVPQATGKLLRLLGIDVARLKQIQSTAKPSQRILKLKKEKLEQGLEPTEELDTATLYKNAATQTERRTATHDAGTQVRLESQLKGAFWQDPKFDRMNLTQHQTNVMLALQEIYKTLPSTAVAVQLYRALQPALAIARAAAHQQ</sequence>
<feature type="compositionally biased region" description="Basic residues" evidence="1">
    <location>
        <begin position="223"/>
        <end position="235"/>
    </location>
</feature>
<organism evidence="2 3">
    <name type="scientific">Drosophila suzukii</name>
    <name type="common">Spotted-wing drosophila fruit fly</name>
    <dbReference type="NCBI Taxonomy" id="28584"/>
    <lineage>
        <taxon>Eukaryota</taxon>
        <taxon>Metazoa</taxon>
        <taxon>Ecdysozoa</taxon>
        <taxon>Arthropoda</taxon>
        <taxon>Hexapoda</taxon>
        <taxon>Insecta</taxon>
        <taxon>Pterygota</taxon>
        <taxon>Neoptera</taxon>
        <taxon>Endopterygota</taxon>
        <taxon>Diptera</taxon>
        <taxon>Brachycera</taxon>
        <taxon>Muscomorpha</taxon>
        <taxon>Ephydroidea</taxon>
        <taxon>Drosophilidae</taxon>
        <taxon>Drosophila</taxon>
        <taxon>Sophophora</taxon>
    </lineage>
</organism>
<feature type="compositionally biased region" description="Basic residues" evidence="1">
    <location>
        <begin position="265"/>
        <end position="275"/>
    </location>
</feature>
<dbReference type="GeneID" id="108009129"/>
<keyword evidence="2" id="KW-1185">Reference proteome</keyword>
<name>A0AB39Z5B4_DROSZ</name>
<dbReference type="RefSeq" id="XP_016928721.3">
    <property type="nucleotide sequence ID" value="XM_017073232.4"/>
</dbReference>
<dbReference type="Proteomes" id="UP001652628">
    <property type="component" value="Chromosome 2R"/>
</dbReference>
<feature type="compositionally biased region" description="Basic and acidic residues" evidence="1">
    <location>
        <begin position="202"/>
        <end position="222"/>
    </location>
</feature>
<reference evidence="3" key="1">
    <citation type="submission" date="2025-08" db="UniProtKB">
        <authorList>
            <consortium name="RefSeq"/>
        </authorList>
    </citation>
    <scope>IDENTIFICATION</scope>
</reference>
<feature type="compositionally biased region" description="Acidic residues" evidence="1">
    <location>
        <begin position="14"/>
        <end position="24"/>
    </location>
</feature>
<evidence type="ECO:0000256" key="1">
    <source>
        <dbReference type="SAM" id="MobiDB-lite"/>
    </source>
</evidence>
<feature type="region of interest" description="Disordered" evidence="1">
    <location>
        <begin position="202"/>
        <end position="283"/>
    </location>
</feature>
<gene>
    <name evidence="3" type="primary">Panx</name>
</gene>
<evidence type="ECO:0000313" key="2">
    <source>
        <dbReference type="Proteomes" id="UP001652628"/>
    </source>
</evidence>
<accession>A0AB39Z5B4</accession>
<proteinExistence type="predicted"/>
<dbReference type="AlphaFoldDB" id="A0AB39Z5B4"/>
<feature type="region of interest" description="Disordered" evidence="1">
    <location>
        <begin position="1"/>
        <end position="79"/>
    </location>
</feature>
<feature type="compositionally biased region" description="Basic and acidic residues" evidence="1">
    <location>
        <begin position="236"/>
        <end position="246"/>
    </location>
</feature>